<comment type="caution">
    <text evidence="1">The sequence shown here is derived from an EMBL/GenBank/DDBJ whole genome shotgun (WGS) entry which is preliminary data.</text>
</comment>
<dbReference type="Proteomes" id="UP000568877">
    <property type="component" value="Unassembled WGS sequence"/>
</dbReference>
<evidence type="ECO:0000313" key="2">
    <source>
        <dbReference type="Proteomes" id="UP000568877"/>
    </source>
</evidence>
<dbReference type="EMBL" id="BLSA01000845">
    <property type="protein sequence ID" value="GFP33966.1"/>
    <property type="molecule type" value="Genomic_DNA"/>
</dbReference>
<feature type="non-terminal residue" evidence="1">
    <location>
        <position position="65"/>
    </location>
</feature>
<sequence>MTEFVFLAALYRVLDDCDTQLERAVDEAYINMRKMIVDWEVKILIGKKKKLESNDNDGKIKNCIK</sequence>
<reference evidence="1 2" key="1">
    <citation type="journal article" date="2020" name="Front. Microbiol.">
        <title>Single-cell genomics of novel Actinobacteria with the Wood-Ljungdahl pathway discovered in a serpentinizing system.</title>
        <authorList>
            <person name="Merino N."/>
            <person name="Kawai M."/>
            <person name="Boyd E.S."/>
            <person name="Colman D.R."/>
            <person name="McGlynn S.E."/>
            <person name="Nealson K.H."/>
            <person name="Kurokawa K."/>
            <person name="Hongoh Y."/>
        </authorList>
    </citation>
    <scope>NUCLEOTIDE SEQUENCE [LARGE SCALE GENOMIC DNA]</scope>
    <source>
        <strain evidence="1 2">S42</strain>
    </source>
</reference>
<gene>
    <name evidence="1" type="ORF">HKBW3S42_02306</name>
</gene>
<dbReference type="AlphaFoldDB" id="A0A6V8PSJ3"/>
<organism evidence="1 2">
    <name type="scientific">Candidatus Hakubella thermalkaliphila</name>
    <dbReference type="NCBI Taxonomy" id="2754717"/>
    <lineage>
        <taxon>Bacteria</taxon>
        <taxon>Bacillati</taxon>
        <taxon>Actinomycetota</taxon>
        <taxon>Actinomycetota incertae sedis</taxon>
        <taxon>Candidatus Hakubellales</taxon>
        <taxon>Candidatus Hakubellaceae</taxon>
        <taxon>Candidatus Hakubella</taxon>
    </lineage>
</organism>
<protein>
    <submittedName>
        <fullName evidence="1">Uncharacterized protein</fullName>
    </submittedName>
</protein>
<accession>A0A6V8PSJ3</accession>
<name>A0A6V8PSJ3_9ACTN</name>
<proteinExistence type="predicted"/>
<evidence type="ECO:0000313" key="1">
    <source>
        <dbReference type="EMBL" id="GFP33966.1"/>
    </source>
</evidence>